<dbReference type="GO" id="GO:0005737">
    <property type="term" value="C:cytoplasm"/>
    <property type="evidence" value="ECO:0007669"/>
    <property type="project" value="UniProtKB-SubCell"/>
</dbReference>
<comment type="similarity">
    <text evidence="7">Belongs to the acyl carrier protein (ACP) family.</text>
</comment>
<sequence>MFMATIDVIKEVLSDNLDIDPETVTPESTLESLGIDSLDMVEMTCDIEEKLDIEFGEPEGLDTIGAMVEYIDSLK</sequence>
<keyword evidence="3 7" id="KW-0597">Phosphoprotein</keyword>
<dbReference type="InterPro" id="IPR003231">
    <property type="entry name" value="ACP"/>
</dbReference>
<evidence type="ECO:0000313" key="10">
    <source>
        <dbReference type="Proteomes" id="UP000182975"/>
    </source>
</evidence>
<keyword evidence="7" id="KW-0963">Cytoplasm</keyword>
<dbReference type="EMBL" id="FOEC01000008">
    <property type="protein sequence ID" value="SEO84624.1"/>
    <property type="molecule type" value="Genomic_DNA"/>
</dbReference>
<comment type="function">
    <text evidence="7">Carrier of the growing fatty acid chain in fatty acid biosynthesis.</text>
</comment>
<dbReference type="Proteomes" id="UP000182975">
    <property type="component" value="Unassembled WGS sequence"/>
</dbReference>
<keyword evidence="10" id="KW-1185">Reference proteome</keyword>
<comment type="pathway">
    <text evidence="7">Lipid metabolism; fatty acid biosynthesis.</text>
</comment>
<dbReference type="UniPathway" id="UPA00094"/>
<comment type="PTM">
    <text evidence="7">4'-phosphopantetheine is transferred from CoA to a specific serine of apo-ACP by AcpS. This modification is essential for activity because fatty acids are bound in thioester linkage to the sulfhydryl of the prosthetic group.</text>
</comment>
<dbReference type="Pfam" id="PF00550">
    <property type="entry name" value="PP-binding"/>
    <property type="match status" value="1"/>
</dbReference>
<evidence type="ECO:0000256" key="5">
    <source>
        <dbReference type="ARBA" id="ARBA00023098"/>
    </source>
</evidence>
<dbReference type="STRING" id="79604.AAY81_02070"/>
<keyword evidence="1 7" id="KW-0596">Phosphopantetheine</keyword>
<comment type="subcellular location">
    <subcellularLocation>
        <location evidence="7">Cytoplasm</location>
    </subcellularLocation>
</comment>
<dbReference type="PROSITE" id="PS50075">
    <property type="entry name" value="CARRIER"/>
    <property type="match status" value="1"/>
</dbReference>
<feature type="modified residue" description="O-(pantetheine 4'-phosphoryl)serine" evidence="7">
    <location>
        <position position="37"/>
    </location>
</feature>
<protein>
    <recommendedName>
        <fullName evidence="7">Acyl carrier protein</fullName>
        <shortName evidence="7">ACP</shortName>
    </recommendedName>
</protein>
<reference evidence="10" key="1">
    <citation type="submission" date="2016-10" db="EMBL/GenBank/DDBJ databases">
        <authorList>
            <person name="Varghese N."/>
        </authorList>
    </citation>
    <scope>NUCLEOTIDE SEQUENCE [LARGE SCALE GENOMIC DNA]</scope>
    <source>
        <strain evidence="10">DSM 21843</strain>
    </source>
</reference>
<keyword evidence="2 7" id="KW-0444">Lipid biosynthesis</keyword>
<evidence type="ECO:0000256" key="7">
    <source>
        <dbReference type="HAMAP-Rule" id="MF_01217"/>
    </source>
</evidence>
<accession>A0A1H8T206</accession>
<evidence type="ECO:0000256" key="2">
    <source>
        <dbReference type="ARBA" id="ARBA00022516"/>
    </source>
</evidence>
<organism evidence="9 10">
    <name type="scientific">Denitrobacterium detoxificans</name>
    <dbReference type="NCBI Taxonomy" id="79604"/>
    <lineage>
        <taxon>Bacteria</taxon>
        <taxon>Bacillati</taxon>
        <taxon>Actinomycetota</taxon>
        <taxon>Coriobacteriia</taxon>
        <taxon>Eggerthellales</taxon>
        <taxon>Eggerthellaceae</taxon>
        <taxon>Denitrobacterium</taxon>
    </lineage>
</organism>
<dbReference type="AlphaFoldDB" id="A0A1H8T206"/>
<evidence type="ECO:0000256" key="6">
    <source>
        <dbReference type="ARBA" id="ARBA00023160"/>
    </source>
</evidence>
<dbReference type="GO" id="GO:0000036">
    <property type="term" value="F:acyl carrier activity"/>
    <property type="evidence" value="ECO:0007669"/>
    <property type="project" value="UniProtKB-UniRule"/>
</dbReference>
<keyword evidence="6 7" id="KW-0275">Fatty acid biosynthesis</keyword>
<dbReference type="InterPro" id="IPR009081">
    <property type="entry name" value="PP-bd_ACP"/>
</dbReference>
<dbReference type="SUPFAM" id="SSF47336">
    <property type="entry name" value="ACP-like"/>
    <property type="match status" value="1"/>
</dbReference>
<evidence type="ECO:0000256" key="1">
    <source>
        <dbReference type="ARBA" id="ARBA00022450"/>
    </source>
</evidence>
<dbReference type="HAMAP" id="MF_01217">
    <property type="entry name" value="Acyl_carrier"/>
    <property type="match status" value="1"/>
</dbReference>
<keyword evidence="5 7" id="KW-0443">Lipid metabolism</keyword>
<evidence type="ECO:0000256" key="4">
    <source>
        <dbReference type="ARBA" id="ARBA00022832"/>
    </source>
</evidence>
<evidence type="ECO:0000259" key="8">
    <source>
        <dbReference type="PROSITE" id="PS50075"/>
    </source>
</evidence>
<gene>
    <name evidence="7" type="primary">acpP</name>
    <name evidence="9" type="ORF">SAMN02910314_01377</name>
</gene>
<dbReference type="InterPro" id="IPR036736">
    <property type="entry name" value="ACP-like_sf"/>
</dbReference>
<dbReference type="InterPro" id="IPR006162">
    <property type="entry name" value="Ppantetheine_attach_site"/>
</dbReference>
<dbReference type="PROSITE" id="PS00012">
    <property type="entry name" value="PHOSPHOPANTETHEINE"/>
    <property type="match status" value="1"/>
</dbReference>
<feature type="domain" description="Carrier" evidence="8">
    <location>
        <begin position="3"/>
        <end position="75"/>
    </location>
</feature>
<evidence type="ECO:0000256" key="3">
    <source>
        <dbReference type="ARBA" id="ARBA00022553"/>
    </source>
</evidence>
<keyword evidence="4 7" id="KW-0276">Fatty acid metabolism</keyword>
<proteinExistence type="inferred from homology"/>
<name>A0A1H8T206_9ACTN</name>
<dbReference type="Gene3D" id="1.10.1200.10">
    <property type="entry name" value="ACP-like"/>
    <property type="match status" value="1"/>
</dbReference>
<evidence type="ECO:0000313" key="9">
    <source>
        <dbReference type="EMBL" id="SEO84624.1"/>
    </source>
</evidence>